<evidence type="ECO:0000313" key="2">
    <source>
        <dbReference type="EMBL" id="GII93921.1"/>
    </source>
</evidence>
<dbReference type="EMBL" id="BOOW01000027">
    <property type="protein sequence ID" value="GII93921.1"/>
    <property type="molecule type" value="Genomic_DNA"/>
</dbReference>
<dbReference type="AlphaFoldDB" id="A0A919RHE1"/>
<proteinExistence type="predicted"/>
<gene>
    <name evidence="2" type="ORF">Ssi02_41520</name>
</gene>
<reference evidence="2" key="1">
    <citation type="submission" date="2021-01" db="EMBL/GenBank/DDBJ databases">
        <title>Whole genome shotgun sequence of Sinosporangium siamense NBRC 109515.</title>
        <authorList>
            <person name="Komaki H."/>
            <person name="Tamura T."/>
        </authorList>
    </citation>
    <scope>NUCLEOTIDE SEQUENCE</scope>
    <source>
        <strain evidence="2">NBRC 109515</strain>
    </source>
</reference>
<name>A0A919RHE1_9ACTN</name>
<accession>A0A919RHE1</accession>
<evidence type="ECO:0000256" key="1">
    <source>
        <dbReference type="SAM" id="SignalP"/>
    </source>
</evidence>
<feature type="chain" id="PRO_5037712281" description="Secreted protein" evidence="1">
    <location>
        <begin position="30"/>
        <end position="107"/>
    </location>
</feature>
<evidence type="ECO:0000313" key="3">
    <source>
        <dbReference type="Proteomes" id="UP000606172"/>
    </source>
</evidence>
<organism evidence="2 3">
    <name type="scientific">Sinosporangium siamense</name>
    <dbReference type="NCBI Taxonomy" id="1367973"/>
    <lineage>
        <taxon>Bacteria</taxon>
        <taxon>Bacillati</taxon>
        <taxon>Actinomycetota</taxon>
        <taxon>Actinomycetes</taxon>
        <taxon>Streptosporangiales</taxon>
        <taxon>Streptosporangiaceae</taxon>
        <taxon>Sinosporangium</taxon>
    </lineage>
</organism>
<protein>
    <recommendedName>
        <fullName evidence="4">Secreted protein</fullName>
    </recommendedName>
</protein>
<keyword evidence="1" id="KW-0732">Signal</keyword>
<feature type="signal peptide" evidence="1">
    <location>
        <begin position="1"/>
        <end position="29"/>
    </location>
</feature>
<dbReference type="RefSeq" id="WP_204027638.1">
    <property type="nucleotide sequence ID" value="NZ_BOOW01000027.1"/>
</dbReference>
<comment type="caution">
    <text evidence="2">The sequence shown here is derived from an EMBL/GenBank/DDBJ whole genome shotgun (WGS) entry which is preliminary data.</text>
</comment>
<evidence type="ECO:0008006" key="4">
    <source>
        <dbReference type="Google" id="ProtNLM"/>
    </source>
</evidence>
<dbReference type="Proteomes" id="UP000606172">
    <property type="component" value="Unassembled WGS sequence"/>
</dbReference>
<keyword evidence="3" id="KW-1185">Reference proteome</keyword>
<sequence length="107" mass="11687">MHIRKHAAALAVTFLAIAALFATATPAQAEPTGCSDGTRDRTPTGGIYWYRCTGGDGSYAIVYRLRHPNPHADTWYYGLRTECVPTGQTIEFAYTLGNREPTSVAFC</sequence>